<comment type="similarity">
    <text evidence="1">Belongs to the unc-5 family.</text>
</comment>
<proteinExistence type="inferred from homology"/>
<dbReference type="PROSITE" id="PS51145">
    <property type="entry name" value="ZU5"/>
    <property type="match status" value="2"/>
</dbReference>
<evidence type="ECO:0000256" key="1">
    <source>
        <dbReference type="RuleBase" id="RU367033"/>
    </source>
</evidence>
<comment type="function">
    <text evidence="1">Receptor for netrin required for axon guidance. Mediates axon repulsion of neuronal growth cones in the developing nervous system upon ligand binding.</text>
</comment>
<evidence type="ECO:0000313" key="3">
    <source>
        <dbReference type="EMBL" id="KAJ8023777.1"/>
    </source>
</evidence>
<protein>
    <recommendedName>
        <fullName evidence="1">Netrin receptor UNC5</fullName>
    </recommendedName>
</protein>
<dbReference type="AlphaFoldDB" id="A0A9Q1BGI1"/>
<evidence type="ECO:0000313" key="4">
    <source>
        <dbReference type="Proteomes" id="UP001152320"/>
    </source>
</evidence>
<dbReference type="PANTHER" id="PTHR12582:SF41">
    <property type="entry name" value="UNC5C-LIKE PROTEIN"/>
    <property type="match status" value="1"/>
</dbReference>
<keyword evidence="1" id="KW-0675">Receptor</keyword>
<dbReference type="Proteomes" id="UP001152320">
    <property type="component" value="Chromosome 19"/>
</dbReference>
<dbReference type="Gene3D" id="2.130.10.10">
    <property type="entry name" value="YVTN repeat-like/Quinoprotein amine dehydrogenase"/>
    <property type="match status" value="1"/>
</dbReference>
<dbReference type="SUPFAM" id="SSF101898">
    <property type="entry name" value="NHL repeat"/>
    <property type="match status" value="1"/>
</dbReference>
<gene>
    <name evidence="3" type="ORF">HOLleu_36315</name>
</gene>
<keyword evidence="1" id="KW-0393">Immunoglobulin domain</keyword>
<dbReference type="InterPro" id="IPR000906">
    <property type="entry name" value="ZU5_dom"/>
</dbReference>
<reference evidence="3" key="1">
    <citation type="submission" date="2021-10" db="EMBL/GenBank/DDBJ databases">
        <title>Tropical sea cucumber genome reveals ecological adaptation and Cuvierian tubules defense mechanism.</title>
        <authorList>
            <person name="Chen T."/>
        </authorList>
    </citation>
    <scope>NUCLEOTIDE SEQUENCE</scope>
    <source>
        <strain evidence="3">Nanhai2018</strain>
        <tissue evidence="3">Muscle</tissue>
    </source>
</reference>
<comment type="caution">
    <text evidence="3">The sequence shown here is derived from an EMBL/GenBank/DDBJ whole genome shotgun (WGS) entry which is preliminary data.</text>
</comment>
<dbReference type="InterPro" id="IPR037936">
    <property type="entry name" value="UNC5A-D"/>
</dbReference>
<dbReference type="GO" id="GO:0005886">
    <property type="term" value="C:plasma membrane"/>
    <property type="evidence" value="ECO:0007669"/>
    <property type="project" value="UniProtKB-SubCell"/>
</dbReference>
<dbReference type="Gene3D" id="2.60.220.30">
    <property type="match status" value="2"/>
</dbReference>
<dbReference type="Pfam" id="PF00791">
    <property type="entry name" value="ZU5"/>
    <property type="match status" value="2"/>
</dbReference>
<feature type="domain" description="ZU5" evidence="2">
    <location>
        <begin position="753"/>
        <end position="867"/>
    </location>
</feature>
<comment type="subcellular location">
    <subcellularLocation>
        <location evidence="1">Cell membrane</location>
        <topology evidence="1">Single-pass type I membrane protein</topology>
    </subcellularLocation>
</comment>
<dbReference type="GO" id="GO:0005042">
    <property type="term" value="F:netrin receptor activity"/>
    <property type="evidence" value="ECO:0007669"/>
    <property type="project" value="UniProtKB-UniRule"/>
</dbReference>
<accession>A0A9Q1BGI1</accession>
<organism evidence="3 4">
    <name type="scientific">Holothuria leucospilota</name>
    <name type="common">Black long sea cucumber</name>
    <name type="synonym">Mertensiothuria leucospilota</name>
    <dbReference type="NCBI Taxonomy" id="206669"/>
    <lineage>
        <taxon>Eukaryota</taxon>
        <taxon>Metazoa</taxon>
        <taxon>Echinodermata</taxon>
        <taxon>Eleutherozoa</taxon>
        <taxon>Echinozoa</taxon>
        <taxon>Holothuroidea</taxon>
        <taxon>Aspidochirotacea</taxon>
        <taxon>Aspidochirotida</taxon>
        <taxon>Holothuriidae</taxon>
        <taxon>Holothuria</taxon>
    </lineage>
</organism>
<keyword evidence="1" id="KW-0217">Developmental protein</keyword>
<sequence length="867" mass="98234">MSEVGRRIILIVQHERFTTKQHGYQLEYLTLDLSGNIAVSGYHSSRRTYIDLYSGNNSDSRDKLKLFYSKEFEKYSYYWYRYVSFLDKNVSSKLVTCIGDKIEIIDTKDESKVLPSCRVNGRTTCLAVREGEIFIGLRVSQTVLVFNNDLKETKYIRIKGIEDGDWPRDLQVITDAVFVCTQYGRVLSLSVYDGSIVSEYTDTTAMYAGAWSIAVSEEMNLVAVLWGRRRIIVYSLNKNKSFLVFDVDNDVTRIRISDRDRMIIIGNKKTGEIQMYSLKQLFSFEAMKWTLAYIVSPDECEELQKFFGVTEEEIQRRLEAGDEDNKLSYKQKTVRKMGCLLTVIEEKGHLNPYNVDILTDAVSTLGDKNHNPDLKGPMEGYSLYGNEPSPLGLLSHGVVEAAEARRTEELESGRRMEGYHSKRKGWRLTLHETTVQGEPLSLSSYTSRKTIITKVGGTLEISNTGILLVIPPNALPSDKDEHEIHMRYIPRRAVKDQVKCFSSNSTAVVEIFPNLSLQHSVRLSLPHCLVLQQNLERKAKIFASHHEKGTHLFWEEQKDVSYHIEDTTCIMLLNSFSWYKYCIDDEIVIAKKIVVYTAAQEPKPHDDVVRIEVGCYPDLPGQEEDIPGGQNLVVAHKKILYFLKSEKQHPLQISLNDIFPSGWQCRRTSNFTDTLSKKIPYSKISREFGDSCVYILEKSSHAAGMPLCVFTASQDKDVEMDNIAVQLAVNLQVIEKVPPNIGVTGNQCESSLLKAETNITKSGVKLEIPGTGVELKIPPNALEGNGEDHLIGMRIIPCRIIEDQVTSLSSNACTAVEVYPHTISLRQPAKLKLPHCLAFYEDSYLRARIFTNYQIGGAQPSGRKIQN</sequence>
<feature type="domain" description="ZU5" evidence="2">
    <location>
        <begin position="446"/>
        <end position="585"/>
    </location>
</feature>
<dbReference type="InterPro" id="IPR015943">
    <property type="entry name" value="WD40/YVTN_repeat-like_dom_sf"/>
</dbReference>
<dbReference type="PANTHER" id="PTHR12582">
    <property type="entry name" value="NETRIN RECEPTOR UNC5"/>
    <property type="match status" value="1"/>
</dbReference>
<keyword evidence="4" id="KW-1185">Reference proteome</keyword>
<dbReference type="EMBL" id="JAIZAY010000019">
    <property type="protein sequence ID" value="KAJ8023777.1"/>
    <property type="molecule type" value="Genomic_DNA"/>
</dbReference>
<name>A0A9Q1BGI1_HOLLE</name>
<evidence type="ECO:0000259" key="2">
    <source>
        <dbReference type="PROSITE" id="PS51145"/>
    </source>
</evidence>